<name>A0A937K3L7_9CLOT</name>
<dbReference type="InterPro" id="IPR001948">
    <property type="entry name" value="Peptidase_M18"/>
</dbReference>
<dbReference type="GO" id="GO:0004177">
    <property type="term" value="F:aminopeptidase activity"/>
    <property type="evidence" value="ECO:0007669"/>
    <property type="project" value="UniProtKB-UniRule"/>
</dbReference>
<dbReference type="PRINTS" id="PR00932">
    <property type="entry name" value="AMINO1PTASE"/>
</dbReference>
<dbReference type="CDD" id="cd05658">
    <property type="entry name" value="M18_DAP"/>
    <property type="match status" value="1"/>
</dbReference>
<keyword evidence="9 10" id="KW-0482">Metalloprotease</keyword>
<dbReference type="PANTHER" id="PTHR28570:SF3">
    <property type="entry name" value="ASPARTYL AMINOPEPTIDASE"/>
    <property type="match status" value="1"/>
</dbReference>
<dbReference type="Gene3D" id="2.30.250.10">
    <property type="entry name" value="Aminopeptidase i, Domain 2"/>
    <property type="match status" value="1"/>
</dbReference>
<evidence type="ECO:0000256" key="10">
    <source>
        <dbReference type="HAMAP-Rule" id="MF_00467"/>
    </source>
</evidence>
<dbReference type="InterPro" id="IPR023358">
    <property type="entry name" value="Peptidase_M18_dom2"/>
</dbReference>
<evidence type="ECO:0000256" key="12">
    <source>
        <dbReference type="RuleBase" id="RU004387"/>
    </source>
</evidence>
<evidence type="ECO:0000256" key="11">
    <source>
        <dbReference type="RuleBase" id="RU004386"/>
    </source>
</evidence>
<keyword evidence="14" id="KW-1185">Reference proteome</keyword>
<gene>
    <name evidence="10" type="primary">apeB</name>
    <name evidence="13" type="ORF">JK634_00085</name>
</gene>
<dbReference type="Pfam" id="PF02127">
    <property type="entry name" value="Peptidase_M18"/>
    <property type="match status" value="1"/>
</dbReference>
<dbReference type="GO" id="GO:0008270">
    <property type="term" value="F:zinc ion binding"/>
    <property type="evidence" value="ECO:0007669"/>
    <property type="project" value="UniProtKB-UniRule"/>
</dbReference>
<evidence type="ECO:0000313" key="14">
    <source>
        <dbReference type="Proteomes" id="UP000623681"/>
    </source>
</evidence>
<dbReference type="GO" id="GO:0005737">
    <property type="term" value="C:cytoplasm"/>
    <property type="evidence" value="ECO:0007669"/>
    <property type="project" value="UniProtKB-ARBA"/>
</dbReference>
<keyword evidence="8 10" id="KW-0862">Zinc</keyword>
<feature type="binding site" evidence="10">
    <location>
        <position position="82"/>
    </location>
    <ligand>
        <name>Zn(2+)</name>
        <dbReference type="ChEBI" id="CHEBI:29105"/>
    </ligand>
</feature>
<dbReference type="GO" id="GO:0006508">
    <property type="term" value="P:proteolysis"/>
    <property type="evidence" value="ECO:0007669"/>
    <property type="project" value="UniProtKB-UniRule"/>
</dbReference>
<evidence type="ECO:0000256" key="6">
    <source>
        <dbReference type="ARBA" id="ARBA00022723"/>
    </source>
</evidence>
<dbReference type="HAMAP" id="MF_00467">
    <property type="entry name" value="Aminopeptidase_M18_2"/>
    <property type="match status" value="1"/>
</dbReference>
<dbReference type="PANTHER" id="PTHR28570">
    <property type="entry name" value="ASPARTYL AMINOPEPTIDASE"/>
    <property type="match status" value="1"/>
</dbReference>
<feature type="binding site" evidence="10">
    <location>
        <position position="159"/>
    </location>
    <ligand>
        <name>Zn(2+)</name>
        <dbReference type="ChEBI" id="CHEBI:29105"/>
    </ligand>
</feature>
<organism evidence="13 14">
    <name type="scientific">Clostridium paridis</name>
    <dbReference type="NCBI Taxonomy" id="2803863"/>
    <lineage>
        <taxon>Bacteria</taxon>
        <taxon>Bacillati</taxon>
        <taxon>Bacillota</taxon>
        <taxon>Clostridia</taxon>
        <taxon>Eubacteriales</taxon>
        <taxon>Clostridiaceae</taxon>
        <taxon>Clostridium</taxon>
    </lineage>
</organism>
<dbReference type="SUPFAM" id="SSF101821">
    <property type="entry name" value="Aminopeptidase/glucanase lid domain"/>
    <property type="match status" value="1"/>
</dbReference>
<dbReference type="SUPFAM" id="SSF53187">
    <property type="entry name" value="Zn-dependent exopeptidases"/>
    <property type="match status" value="1"/>
</dbReference>
<comment type="cofactor">
    <cofactor evidence="1 10 12">
        <name>Zn(2+)</name>
        <dbReference type="ChEBI" id="CHEBI:29105"/>
    </cofactor>
</comment>
<evidence type="ECO:0000256" key="9">
    <source>
        <dbReference type="ARBA" id="ARBA00023049"/>
    </source>
</evidence>
<evidence type="ECO:0000256" key="1">
    <source>
        <dbReference type="ARBA" id="ARBA00001947"/>
    </source>
</evidence>
<dbReference type="EC" id="3.4.11.-" evidence="10"/>
<dbReference type="NCBIfam" id="NF002759">
    <property type="entry name" value="PRK02813.1"/>
    <property type="match status" value="1"/>
</dbReference>
<evidence type="ECO:0000313" key="13">
    <source>
        <dbReference type="EMBL" id="MBL4930210.1"/>
    </source>
</evidence>
<sequence>MEKKIAKNLIDFIYESPTAFHATERVKKELKANGFQELREEDRWQITSKGKYFTTKNNSAIIAFAVGKESPAKSGFKIIGAHTDSPGFRIKPNPEMVAENAYIKLNTEVYGGPILPTWFDRPLALAGRVTLRAENPLCPKVQFININKPILIIPNLAIHMNRDVNDGVKINRQKDTLPLISMINDELEKGNLILKLIAKELKININEILDFDLFPYEYEKGSIIGLNEEFISSARLDDLSMVHAGLEALLSSKTTDGTNVLVCYDNEEVGSLTKQGADSEFLASTLERIVLSLKGDREDYLRSLARSFMISADLAHAIHPNYSEKSDPVNKPILNGGPVIKIAASQSYTTDADSSAVYQEICKKAGVPCQKFVNRSDMRGGSTIGPISSSHLNIKSVDMGSPILGMHSIRELGGVKDHYYTIKSFEEFYKL</sequence>
<feature type="binding site" evidence="10">
    <location>
        <position position="407"/>
    </location>
    <ligand>
        <name>Zn(2+)</name>
        <dbReference type="ChEBI" id="CHEBI:29105"/>
    </ligand>
</feature>
<dbReference type="FunFam" id="2.30.250.10:FF:000003">
    <property type="entry name" value="Probable M18 family aminopeptidase 2"/>
    <property type="match status" value="1"/>
</dbReference>
<keyword evidence="4 10" id="KW-0031">Aminopeptidase</keyword>
<evidence type="ECO:0000256" key="4">
    <source>
        <dbReference type="ARBA" id="ARBA00022438"/>
    </source>
</evidence>
<dbReference type="Gene3D" id="3.40.630.10">
    <property type="entry name" value="Zn peptidases"/>
    <property type="match status" value="1"/>
</dbReference>
<dbReference type="Proteomes" id="UP000623681">
    <property type="component" value="Unassembled WGS sequence"/>
</dbReference>
<proteinExistence type="inferred from homology"/>
<comment type="caution">
    <text evidence="13">The sequence shown here is derived from an EMBL/GenBank/DDBJ whole genome shotgun (WGS) entry which is preliminary data.</text>
</comment>
<keyword evidence="6 10" id="KW-0479">Metal-binding</keyword>
<evidence type="ECO:0000256" key="7">
    <source>
        <dbReference type="ARBA" id="ARBA00022801"/>
    </source>
</evidence>
<evidence type="ECO:0000256" key="3">
    <source>
        <dbReference type="ARBA" id="ARBA00014897"/>
    </source>
</evidence>
<dbReference type="InterPro" id="IPR022984">
    <property type="entry name" value="M18_aminopeptidase_2"/>
</dbReference>
<accession>A0A937K3L7</accession>
<evidence type="ECO:0000256" key="5">
    <source>
        <dbReference type="ARBA" id="ARBA00022670"/>
    </source>
</evidence>
<dbReference type="AlphaFoldDB" id="A0A937K3L7"/>
<keyword evidence="5 10" id="KW-0645">Protease</keyword>
<dbReference type="GO" id="GO:0008237">
    <property type="term" value="F:metallopeptidase activity"/>
    <property type="evidence" value="ECO:0007669"/>
    <property type="project" value="UniProtKB-UniRule"/>
</dbReference>
<keyword evidence="7 10" id="KW-0378">Hydrolase</keyword>
<protein>
    <recommendedName>
        <fullName evidence="3 10">Probable M18 family aminopeptidase 2</fullName>
        <ecNumber evidence="10">3.4.11.-</ecNumber>
    </recommendedName>
</protein>
<evidence type="ECO:0000256" key="2">
    <source>
        <dbReference type="ARBA" id="ARBA00008290"/>
    </source>
</evidence>
<dbReference type="EMBL" id="JAESWA010000001">
    <property type="protein sequence ID" value="MBL4930210.1"/>
    <property type="molecule type" value="Genomic_DNA"/>
</dbReference>
<evidence type="ECO:0000256" key="8">
    <source>
        <dbReference type="ARBA" id="ARBA00022833"/>
    </source>
</evidence>
<comment type="similarity">
    <text evidence="2 10 11">Belongs to the peptidase M18 family.</text>
</comment>
<reference evidence="13" key="1">
    <citation type="submission" date="2021-01" db="EMBL/GenBank/DDBJ databases">
        <title>Genome public.</title>
        <authorList>
            <person name="Liu C."/>
            <person name="Sun Q."/>
        </authorList>
    </citation>
    <scope>NUCLEOTIDE SEQUENCE</scope>
    <source>
        <strain evidence="13">YIM B02565</strain>
    </source>
</reference>